<proteinExistence type="predicted"/>
<comment type="caution">
    <text evidence="2">The sequence shown here is derived from an EMBL/GenBank/DDBJ whole genome shotgun (WGS) entry which is preliminary data.</text>
</comment>
<feature type="compositionally biased region" description="Basic and acidic residues" evidence="1">
    <location>
        <begin position="68"/>
        <end position="81"/>
    </location>
</feature>
<dbReference type="EMBL" id="NBNE01000885">
    <property type="protein sequence ID" value="OWZ16698.1"/>
    <property type="molecule type" value="Genomic_DNA"/>
</dbReference>
<protein>
    <submittedName>
        <fullName evidence="2">Uncharacterized protein</fullName>
    </submittedName>
</protein>
<accession>A0A225WHJ3</accession>
<feature type="compositionally biased region" description="Basic and acidic residues" evidence="1">
    <location>
        <begin position="36"/>
        <end position="51"/>
    </location>
</feature>
<gene>
    <name evidence="2" type="ORF">PHMEG_0009466</name>
</gene>
<dbReference type="Proteomes" id="UP000198211">
    <property type="component" value="Unassembled WGS sequence"/>
</dbReference>
<keyword evidence="3" id="KW-1185">Reference proteome</keyword>
<evidence type="ECO:0000313" key="2">
    <source>
        <dbReference type="EMBL" id="OWZ16698.1"/>
    </source>
</evidence>
<feature type="region of interest" description="Disordered" evidence="1">
    <location>
        <begin position="31"/>
        <end position="95"/>
    </location>
</feature>
<reference evidence="3" key="1">
    <citation type="submission" date="2017-03" db="EMBL/GenBank/DDBJ databases">
        <title>Phytopthora megakarya and P. palmivora, two closely related causual agents of cacao black pod achieved similar genome size and gene model numbers by different mechanisms.</title>
        <authorList>
            <person name="Ali S."/>
            <person name="Shao J."/>
            <person name="Larry D.J."/>
            <person name="Kronmiller B."/>
            <person name="Shen D."/>
            <person name="Strem M.D."/>
            <person name="Melnick R.L."/>
            <person name="Guiltinan M.J."/>
            <person name="Tyler B.M."/>
            <person name="Meinhardt L.W."/>
            <person name="Bailey B.A."/>
        </authorList>
    </citation>
    <scope>NUCLEOTIDE SEQUENCE [LARGE SCALE GENOMIC DNA]</scope>
    <source>
        <strain evidence="3">zdho120</strain>
    </source>
</reference>
<sequence length="155" mass="17698">MTKKRMSEIAREEKAAREARAVAQVMTFTARRSAAKKKERERIALEEKQGADARQQALDVPKRKRTKGVSDVEKKQIKQDYGEVDQSGNGTDDKRVGLAVSANSAARQSSVHEVYTTCTYCFMLYTPVLMQFPSQFDWITWPTKRSNLPNRPVER</sequence>
<name>A0A225WHJ3_9STRA</name>
<evidence type="ECO:0000256" key="1">
    <source>
        <dbReference type="SAM" id="MobiDB-lite"/>
    </source>
</evidence>
<dbReference type="AlphaFoldDB" id="A0A225WHJ3"/>
<organism evidence="2 3">
    <name type="scientific">Phytophthora megakarya</name>
    <dbReference type="NCBI Taxonomy" id="4795"/>
    <lineage>
        <taxon>Eukaryota</taxon>
        <taxon>Sar</taxon>
        <taxon>Stramenopiles</taxon>
        <taxon>Oomycota</taxon>
        <taxon>Peronosporomycetes</taxon>
        <taxon>Peronosporales</taxon>
        <taxon>Peronosporaceae</taxon>
        <taxon>Phytophthora</taxon>
    </lineage>
</organism>
<evidence type="ECO:0000313" key="3">
    <source>
        <dbReference type="Proteomes" id="UP000198211"/>
    </source>
</evidence>